<protein>
    <submittedName>
        <fullName evidence="1">Uncharacterized protein</fullName>
    </submittedName>
</protein>
<name>W9QYT2_9ROSA</name>
<gene>
    <name evidence="2" type="ORF">L484_000798</name>
    <name evidence="1" type="ORF">L484_002136</name>
</gene>
<keyword evidence="3" id="KW-1185">Reference proteome</keyword>
<dbReference type="AlphaFoldDB" id="W9QYT2"/>
<evidence type="ECO:0000313" key="3">
    <source>
        <dbReference type="Proteomes" id="UP000030645"/>
    </source>
</evidence>
<evidence type="ECO:0000313" key="1">
    <source>
        <dbReference type="EMBL" id="EXB44790.1"/>
    </source>
</evidence>
<proteinExistence type="predicted"/>
<dbReference type="EMBL" id="KE343882">
    <property type="protein sequence ID" value="EXB44790.1"/>
    <property type="molecule type" value="Genomic_DNA"/>
</dbReference>
<sequence>MRDGHRLMIIAETSPTGSELVVSFQSVSLRGHKPHPKSPFSVDFSAAERLETRVGMEESKDG</sequence>
<evidence type="ECO:0000313" key="2">
    <source>
        <dbReference type="EMBL" id="EXB54985.1"/>
    </source>
</evidence>
<organism evidence="1 3">
    <name type="scientific">Morus notabilis</name>
    <dbReference type="NCBI Taxonomy" id="981085"/>
    <lineage>
        <taxon>Eukaryota</taxon>
        <taxon>Viridiplantae</taxon>
        <taxon>Streptophyta</taxon>
        <taxon>Embryophyta</taxon>
        <taxon>Tracheophyta</taxon>
        <taxon>Spermatophyta</taxon>
        <taxon>Magnoliopsida</taxon>
        <taxon>eudicotyledons</taxon>
        <taxon>Gunneridae</taxon>
        <taxon>Pentapetalae</taxon>
        <taxon>rosids</taxon>
        <taxon>fabids</taxon>
        <taxon>Rosales</taxon>
        <taxon>Moraceae</taxon>
        <taxon>Moreae</taxon>
        <taxon>Morus</taxon>
    </lineage>
</organism>
<dbReference type="EMBL" id="KE344218">
    <property type="protein sequence ID" value="EXB54985.1"/>
    <property type="molecule type" value="Genomic_DNA"/>
</dbReference>
<accession>W9QYT2</accession>
<reference evidence="3" key="1">
    <citation type="submission" date="2013-01" db="EMBL/GenBank/DDBJ databases">
        <title>Draft Genome Sequence of a Mulberry Tree, Morus notabilis C.K. Schneid.</title>
        <authorList>
            <person name="He N."/>
            <person name="Zhao S."/>
        </authorList>
    </citation>
    <scope>NUCLEOTIDE SEQUENCE</scope>
</reference>
<dbReference type="Proteomes" id="UP000030645">
    <property type="component" value="Unassembled WGS sequence"/>
</dbReference>
<reference evidence="1" key="2">
    <citation type="submission" date="2013-06" db="EMBL/GenBank/DDBJ databases">
        <title>Draft Genome Sequence of a Mulberry Tree, Morus notabilis C.K. Schn.</title>
        <authorList>
            <person name="He N."/>
            <person name="Zhao S."/>
        </authorList>
    </citation>
    <scope>NUCLEOTIDE SEQUENCE</scope>
</reference>